<evidence type="ECO:0000256" key="1">
    <source>
        <dbReference type="ARBA" id="ARBA00022679"/>
    </source>
</evidence>
<dbReference type="Proteomes" id="UP000054485">
    <property type="component" value="Unassembled WGS sequence"/>
</dbReference>
<reference evidence="10" key="2">
    <citation type="submission" date="2015-01" db="EMBL/GenBank/DDBJ databases">
        <title>Evolutionary Origins and Diversification of the Mycorrhizal Mutualists.</title>
        <authorList>
            <consortium name="DOE Joint Genome Institute"/>
            <consortium name="Mycorrhizal Genomics Consortium"/>
            <person name="Kohler A."/>
            <person name="Kuo A."/>
            <person name="Nagy L.G."/>
            <person name="Floudas D."/>
            <person name="Copeland A."/>
            <person name="Barry K.W."/>
            <person name="Cichocki N."/>
            <person name="Veneault-Fourrey C."/>
            <person name="LaButti K."/>
            <person name="Lindquist E.A."/>
            <person name="Lipzen A."/>
            <person name="Lundell T."/>
            <person name="Morin E."/>
            <person name="Murat C."/>
            <person name="Riley R."/>
            <person name="Ohm R."/>
            <person name="Sun H."/>
            <person name="Tunlid A."/>
            <person name="Henrissat B."/>
            <person name="Grigoriev I.V."/>
            <person name="Hibbett D.S."/>
            <person name="Martin F."/>
        </authorList>
    </citation>
    <scope>NUCLEOTIDE SEQUENCE [LARGE SCALE GENOMIC DNA]</scope>
    <source>
        <strain evidence="10">UH-Slu-Lm8-n1</strain>
    </source>
</reference>
<dbReference type="AlphaFoldDB" id="A0A0D0A2B5"/>
<gene>
    <name evidence="9" type="ORF">CY34DRAFT_95369</name>
</gene>
<accession>A0A0D0A2B5</accession>
<evidence type="ECO:0000256" key="4">
    <source>
        <dbReference type="ARBA" id="ARBA00022759"/>
    </source>
</evidence>
<keyword evidence="2" id="KW-0548">Nucleotidyltransferase</keyword>
<dbReference type="GO" id="GO:0016787">
    <property type="term" value="F:hydrolase activity"/>
    <property type="evidence" value="ECO:0007669"/>
    <property type="project" value="UniProtKB-KW"/>
</dbReference>
<feature type="domain" description="Reverse transcriptase RNase H-like" evidence="8">
    <location>
        <begin position="2"/>
        <end position="67"/>
    </location>
</feature>
<dbReference type="InParanoid" id="A0A0D0A2B5"/>
<name>A0A0D0A2B5_9AGAM</name>
<dbReference type="GO" id="GO:0004519">
    <property type="term" value="F:endonuclease activity"/>
    <property type="evidence" value="ECO:0007669"/>
    <property type="project" value="UniProtKB-KW"/>
</dbReference>
<reference evidence="9 10" key="1">
    <citation type="submission" date="2014-04" db="EMBL/GenBank/DDBJ databases">
        <authorList>
            <consortium name="DOE Joint Genome Institute"/>
            <person name="Kuo A."/>
            <person name="Ruytinx J."/>
            <person name="Rineau F."/>
            <person name="Colpaert J."/>
            <person name="Kohler A."/>
            <person name="Nagy L.G."/>
            <person name="Floudas D."/>
            <person name="Copeland A."/>
            <person name="Barry K.W."/>
            <person name="Cichocki N."/>
            <person name="Veneault-Fourrey C."/>
            <person name="LaButti K."/>
            <person name="Lindquist E.A."/>
            <person name="Lipzen A."/>
            <person name="Lundell T."/>
            <person name="Morin E."/>
            <person name="Murat C."/>
            <person name="Sun H."/>
            <person name="Tunlid A."/>
            <person name="Henrissat B."/>
            <person name="Grigoriev I.V."/>
            <person name="Hibbett D.S."/>
            <person name="Martin F."/>
            <person name="Nordberg H.P."/>
            <person name="Cantor M.N."/>
            <person name="Hua S.X."/>
        </authorList>
    </citation>
    <scope>NUCLEOTIDE SEQUENCE [LARGE SCALE GENOMIC DNA]</scope>
    <source>
        <strain evidence="9 10">UH-Slu-Lm8-n1</strain>
    </source>
</reference>
<dbReference type="EMBL" id="KN835581">
    <property type="protein sequence ID" value="KIK35871.1"/>
    <property type="molecule type" value="Genomic_DNA"/>
</dbReference>
<dbReference type="GO" id="GO:0003964">
    <property type="term" value="F:RNA-directed DNA polymerase activity"/>
    <property type="evidence" value="ECO:0007669"/>
    <property type="project" value="UniProtKB-KW"/>
</dbReference>
<evidence type="ECO:0000313" key="10">
    <source>
        <dbReference type="Proteomes" id="UP000054485"/>
    </source>
</evidence>
<evidence type="ECO:0000256" key="6">
    <source>
        <dbReference type="ARBA" id="ARBA00022918"/>
    </source>
</evidence>
<keyword evidence="10" id="KW-1185">Reference proteome</keyword>
<keyword evidence="1" id="KW-0808">Transferase</keyword>
<dbReference type="InterPro" id="IPR041373">
    <property type="entry name" value="RT_RNaseH"/>
</dbReference>
<evidence type="ECO:0000256" key="5">
    <source>
        <dbReference type="ARBA" id="ARBA00022801"/>
    </source>
</evidence>
<feature type="non-terminal residue" evidence="9">
    <location>
        <position position="121"/>
    </location>
</feature>
<feature type="region of interest" description="Disordered" evidence="7">
    <location>
        <begin position="81"/>
        <end position="107"/>
    </location>
</feature>
<keyword evidence="6" id="KW-0695">RNA-directed DNA polymerase</keyword>
<organism evidence="9 10">
    <name type="scientific">Suillus luteus UH-Slu-Lm8-n1</name>
    <dbReference type="NCBI Taxonomy" id="930992"/>
    <lineage>
        <taxon>Eukaryota</taxon>
        <taxon>Fungi</taxon>
        <taxon>Dikarya</taxon>
        <taxon>Basidiomycota</taxon>
        <taxon>Agaricomycotina</taxon>
        <taxon>Agaricomycetes</taxon>
        <taxon>Agaricomycetidae</taxon>
        <taxon>Boletales</taxon>
        <taxon>Suillineae</taxon>
        <taxon>Suillaceae</taxon>
        <taxon>Suillus</taxon>
    </lineage>
</organism>
<evidence type="ECO:0000256" key="2">
    <source>
        <dbReference type="ARBA" id="ARBA00022695"/>
    </source>
</evidence>
<dbReference type="Pfam" id="PF17917">
    <property type="entry name" value="RT_RNaseH"/>
    <property type="match status" value="1"/>
</dbReference>
<dbReference type="STRING" id="930992.A0A0D0A2B5"/>
<evidence type="ECO:0000256" key="7">
    <source>
        <dbReference type="SAM" id="MobiDB-lite"/>
    </source>
</evidence>
<proteinExistence type="predicted"/>
<evidence type="ECO:0000256" key="3">
    <source>
        <dbReference type="ARBA" id="ARBA00022722"/>
    </source>
</evidence>
<protein>
    <recommendedName>
        <fullName evidence="8">Reverse transcriptase RNase H-like domain-containing protein</fullName>
    </recommendedName>
</protein>
<dbReference type="InterPro" id="IPR043502">
    <property type="entry name" value="DNA/RNA_pol_sf"/>
</dbReference>
<sequence length="121" mass="13826">MLTEVESRYSQTKLELYGLFRALQVVRIYLFGITNLTVEVDAKYIKGMINNPDLQPNATINRWIASILLFSFKLVHVPVSKHTGSDSLSRRPAASEDPPDDDDHKDWLDHSYSFSITILND</sequence>
<dbReference type="SUPFAM" id="SSF56672">
    <property type="entry name" value="DNA/RNA polymerases"/>
    <property type="match status" value="1"/>
</dbReference>
<dbReference type="HOGENOM" id="CLU_165851_0_0_1"/>
<keyword evidence="5" id="KW-0378">Hydrolase</keyword>
<dbReference type="OrthoDB" id="2691655at2759"/>
<evidence type="ECO:0000313" key="9">
    <source>
        <dbReference type="EMBL" id="KIK35871.1"/>
    </source>
</evidence>
<keyword evidence="3" id="KW-0540">Nuclease</keyword>
<evidence type="ECO:0000259" key="8">
    <source>
        <dbReference type="Pfam" id="PF17917"/>
    </source>
</evidence>
<keyword evidence="4" id="KW-0255">Endonuclease</keyword>